<sequence>MRVQTTYMYMLPVCRAFDDAEAVARRGLDDMVSSSAAAETAERDQLGLGNTVLGGLKRWPVGSGPVRKTRFRQGPALQVCMVSINGPVRHRHHHV</sequence>
<organism evidence="1">
    <name type="scientific">Brachypodium distachyon</name>
    <name type="common">Purple false brome</name>
    <name type="synonym">Trachynia distachya</name>
    <dbReference type="NCBI Taxonomy" id="15368"/>
    <lineage>
        <taxon>Eukaryota</taxon>
        <taxon>Viridiplantae</taxon>
        <taxon>Streptophyta</taxon>
        <taxon>Embryophyta</taxon>
        <taxon>Tracheophyta</taxon>
        <taxon>Spermatophyta</taxon>
        <taxon>Magnoliopsida</taxon>
        <taxon>Liliopsida</taxon>
        <taxon>Poales</taxon>
        <taxon>Poaceae</taxon>
        <taxon>BOP clade</taxon>
        <taxon>Pooideae</taxon>
        <taxon>Stipodae</taxon>
        <taxon>Brachypodieae</taxon>
        <taxon>Brachypodium</taxon>
    </lineage>
</organism>
<dbReference type="AlphaFoldDB" id="A0A2K2DUM5"/>
<accession>A0A2K2DUM5</accession>
<protein>
    <submittedName>
        <fullName evidence="1 2">Uncharacterized protein</fullName>
    </submittedName>
</protein>
<reference evidence="1" key="2">
    <citation type="submission" date="2017-06" db="EMBL/GenBank/DDBJ databases">
        <title>WGS assembly of Brachypodium distachyon.</title>
        <authorList>
            <consortium name="The International Brachypodium Initiative"/>
            <person name="Lucas S."/>
            <person name="Harmon-Smith M."/>
            <person name="Lail K."/>
            <person name="Tice H."/>
            <person name="Grimwood J."/>
            <person name="Bruce D."/>
            <person name="Barry K."/>
            <person name="Shu S."/>
            <person name="Lindquist E."/>
            <person name="Wang M."/>
            <person name="Pitluck S."/>
            <person name="Vogel J.P."/>
            <person name="Garvin D.F."/>
            <person name="Mockler T.C."/>
            <person name="Schmutz J."/>
            <person name="Rokhsar D."/>
            <person name="Bevan M.W."/>
        </authorList>
    </citation>
    <scope>NUCLEOTIDE SEQUENCE</scope>
    <source>
        <strain evidence="1">Bd21</strain>
    </source>
</reference>
<dbReference type="EMBL" id="CM000880">
    <property type="protein sequence ID" value="PNT77974.1"/>
    <property type="molecule type" value="Genomic_DNA"/>
</dbReference>
<proteinExistence type="predicted"/>
<keyword evidence="3" id="KW-1185">Reference proteome</keyword>
<evidence type="ECO:0000313" key="3">
    <source>
        <dbReference type="Proteomes" id="UP000008810"/>
    </source>
</evidence>
<reference evidence="1 2" key="1">
    <citation type="journal article" date="2010" name="Nature">
        <title>Genome sequencing and analysis of the model grass Brachypodium distachyon.</title>
        <authorList>
            <consortium name="International Brachypodium Initiative"/>
        </authorList>
    </citation>
    <scope>NUCLEOTIDE SEQUENCE [LARGE SCALE GENOMIC DNA]</scope>
    <source>
        <strain evidence="1 2">Bd21</strain>
    </source>
</reference>
<name>A0A2K2DUM5_BRADI</name>
<evidence type="ECO:0000313" key="1">
    <source>
        <dbReference type="EMBL" id="PNT77974.1"/>
    </source>
</evidence>
<evidence type="ECO:0000313" key="2">
    <source>
        <dbReference type="EnsemblPlants" id="PNT77974"/>
    </source>
</evidence>
<gene>
    <name evidence="1" type="ORF">BRADI_1g71325v3</name>
</gene>
<reference evidence="2" key="3">
    <citation type="submission" date="2018-08" db="UniProtKB">
        <authorList>
            <consortium name="EnsemblPlants"/>
        </authorList>
    </citation>
    <scope>IDENTIFICATION</scope>
    <source>
        <strain evidence="2">cv. Bd21</strain>
    </source>
</reference>
<dbReference type="EnsemblPlants" id="PNT77974">
    <property type="protein sequence ID" value="PNT77974"/>
    <property type="gene ID" value="BRADI_1g71325v3"/>
</dbReference>
<dbReference type="Gramene" id="PNT77974">
    <property type="protein sequence ID" value="PNT77974"/>
    <property type="gene ID" value="BRADI_1g71325v3"/>
</dbReference>
<dbReference type="InParanoid" id="A0A2K2DUM5"/>
<dbReference type="Proteomes" id="UP000008810">
    <property type="component" value="Chromosome 1"/>
</dbReference>